<proteinExistence type="inferred from homology"/>
<feature type="active site" description="Proton donor/acceptor" evidence="4">
    <location>
        <position position="79"/>
    </location>
</feature>
<dbReference type="PRINTS" id="PR00082">
    <property type="entry name" value="GLFDHDRGNASE"/>
</dbReference>
<dbReference type="GO" id="GO:0006520">
    <property type="term" value="P:amino acid metabolic process"/>
    <property type="evidence" value="ECO:0007669"/>
    <property type="project" value="InterPro"/>
</dbReference>
<dbReference type="STRING" id="560819.SAMN05428998_105128"/>
<evidence type="ECO:0000256" key="2">
    <source>
        <dbReference type="ARBA" id="ARBA00023002"/>
    </source>
</evidence>
<evidence type="ECO:0000256" key="5">
    <source>
        <dbReference type="PIRSR" id="PIRSR000188-2"/>
    </source>
</evidence>
<keyword evidence="9" id="KW-1185">Reference proteome</keyword>
<feature type="binding site" evidence="5">
    <location>
        <begin position="178"/>
        <end position="183"/>
    </location>
    <ligand>
        <name>NAD(+)</name>
        <dbReference type="ChEBI" id="CHEBI:57540"/>
    </ligand>
</feature>
<sequence>MIFESAAFDGHEQVVFASDRDSGLRAVIAVHDTTLGPALGGCRLRAYAGEAEAVTDVLRLARGMTCKAALAGVPFGGGKMVVLAEPAAKTPALLRAVGRAIDRLGGRYITGEDVGTTVEDMAEIGAETRWVMGRPESAGGGGDPSPSTALGCFVGIEAAVRRALGRNSLAGVRVAVQGLGAVGFRLCRLLHEAGAALVVSDVDPERVARCRDALGAVTVEPEAILEQEAEVLAPCALGAVVDGATAERLRVRIVAGAANNQLASPEDGRILARRGILYAPDYVINAGGMIRLSGELTGDDAAASERKVRAIAGTLEQLFGLAEAEGLAPSDAADRLACERISAAAARGTRGR</sequence>
<dbReference type="GO" id="GO:0016639">
    <property type="term" value="F:oxidoreductase activity, acting on the CH-NH2 group of donors, NAD or NADP as acceptor"/>
    <property type="evidence" value="ECO:0007669"/>
    <property type="project" value="InterPro"/>
</dbReference>
<evidence type="ECO:0000313" key="9">
    <source>
        <dbReference type="Proteomes" id="UP000192917"/>
    </source>
</evidence>
<dbReference type="Pfam" id="PF00208">
    <property type="entry name" value="ELFV_dehydrog"/>
    <property type="match status" value="2"/>
</dbReference>
<dbReference type="PANTHER" id="PTHR42722">
    <property type="entry name" value="LEUCINE DEHYDROGENASE"/>
    <property type="match status" value="1"/>
</dbReference>
<keyword evidence="5" id="KW-0547">Nucleotide-binding</keyword>
<dbReference type="RefSeq" id="WP_085122139.1">
    <property type="nucleotide sequence ID" value="NZ_FWZX01000005.1"/>
</dbReference>
<gene>
    <name evidence="8" type="ORF">SAMN05428998_105128</name>
</gene>
<protein>
    <submittedName>
        <fullName evidence="8">Leucine dehydrogenase</fullName>
    </submittedName>
</protein>
<dbReference type="SUPFAM" id="SSF51735">
    <property type="entry name" value="NAD(P)-binding Rossmann-fold domains"/>
    <property type="match status" value="1"/>
</dbReference>
<dbReference type="InterPro" id="IPR006097">
    <property type="entry name" value="Glu/Leu/Phe/Val/Trp_DH_dimer"/>
</dbReference>
<dbReference type="Gene3D" id="3.40.50.720">
    <property type="entry name" value="NAD(P)-binding Rossmann-like Domain"/>
    <property type="match status" value="1"/>
</dbReference>
<feature type="domain" description="Glutamate/phenylalanine/leucine/valine/L-tryptophan dehydrogenase C-terminal" evidence="7">
    <location>
        <begin position="142"/>
        <end position="348"/>
    </location>
</feature>
<organism evidence="8 9">
    <name type="scientific">Tistlia consotensis USBA 355</name>
    <dbReference type="NCBI Taxonomy" id="560819"/>
    <lineage>
        <taxon>Bacteria</taxon>
        <taxon>Pseudomonadati</taxon>
        <taxon>Pseudomonadota</taxon>
        <taxon>Alphaproteobacteria</taxon>
        <taxon>Rhodospirillales</taxon>
        <taxon>Rhodovibrionaceae</taxon>
        <taxon>Tistlia</taxon>
    </lineage>
</organism>
<dbReference type="InterPro" id="IPR006095">
    <property type="entry name" value="Glu/Leu/Phe/Val/Trp_DH"/>
</dbReference>
<dbReference type="InterPro" id="IPR036291">
    <property type="entry name" value="NAD(P)-bd_dom_sf"/>
</dbReference>
<keyword evidence="2 6" id="KW-0560">Oxidoreductase</keyword>
<evidence type="ECO:0000259" key="7">
    <source>
        <dbReference type="SMART" id="SM00839"/>
    </source>
</evidence>
<dbReference type="PANTHER" id="PTHR42722:SF1">
    <property type="entry name" value="VALINE DEHYDROGENASE"/>
    <property type="match status" value="1"/>
</dbReference>
<reference evidence="8 9" key="1">
    <citation type="submission" date="2017-04" db="EMBL/GenBank/DDBJ databases">
        <authorList>
            <person name="Afonso C.L."/>
            <person name="Miller P.J."/>
            <person name="Scott M.A."/>
            <person name="Spackman E."/>
            <person name="Goraichik I."/>
            <person name="Dimitrov K.M."/>
            <person name="Suarez D.L."/>
            <person name="Swayne D.E."/>
        </authorList>
    </citation>
    <scope>NUCLEOTIDE SEQUENCE [LARGE SCALE GENOMIC DNA]</scope>
    <source>
        <strain evidence="8 9">USBA 355</strain>
    </source>
</reference>
<dbReference type="Pfam" id="PF02812">
    <property type="entry name" value="ELFV_dehydrog_N"/>
    <property type="match status" value="1"/>
</dbReference>
<comment type="similarity">
    <text evidence="1 6">Belongs to the Glu/Leu/Phe/Val dehydrogenases family.</text>
</comment>
<dbReference type="InterPro" id="IPR016211">
    <property type="entry name" value="Glu/Phe/Leu/Val/Trp_DH_bac/arc"/>
</dbReference>
<evidence type="ECO:0000256" key="6">
    <source>
        <dbReference type="RuleBase" id="RU004417"/>
    </source>
</evidence>
<dbReference type="SUPFAM" id="SSF53223">
    <property type="entry name" value="Aminoacid dehydrogenase-like, N-terminal domain"/>
    <property type="match status" value="1"/>
</dbReference>
<evidence type="ECO:0000313" key="8">
    <source>
        <dbReference type="EMBL" id="SMF13028.1"/>
    </source>
</evidence>
<dbReference type="AlphaFoldDB" id="A0A1Y6BP73"/>
<evidence type="ECO:0000256" key="4">
    <source>
        <dbReference type="PIRSR" id="PIRSR000188-1"/>
    </source>
</evidence>
<dbReference type="PIRSF" id="PIRSF000188">
    <property type="entry name" value="Phe_leu_dh"/>
    <property type="match status" value="1"/>
</dbReference>
<keyword evidence="3 5" id="KW-0520">NAD</keyword>
<dbReference type="Proteomes" id="UP000192917">
    <property type="component" value="Unassembled WGS sequence"/>
</dbReference>
<dbReference type="SMART" id="SM00839">
    <property type="entry name" value="ELFV_dehydrog"/>
    <property type="match status" value="1"/>
</dbReference>
<dbReference type="Gene3D" id="3.40.50.10860">
    <property type="entry name" value="Leucine Dehydrogenase, chain A, domain 1"/>
    <property type="match status" value="1"/>
</dbReference>
<dbReference type="CDD" id="cd01075">
    <property type="entry name" value="NAD_bind_Leu_Phe_Val_DH"/>
    <property type="match status" value="1"/>
</dbReference>
<name>A0A1Y6BP73_9PROT</name>
<dbReference type="InterPro" id="IPR046346">
    <property type="entry name" value="Aminoacid_DH-like_N_sf"/>
</dbReference>
<accession>A0A1Y6BP73</accession>
<dbReference type="GO" id="GO:0000166">
    <property type="term" value="F:nucleotide binding"/>
    <property type="evidence" value="ECO:0007669"/>
    <property type="project" value="UniProtKB-KW"/>
</dbReference>
<evidence type="ECO:0000256" key="3">
    <source>
        <dbReference type="ARBA" id="ARBA00023027"/>
    </source>
</evidence>
<evidence type="ECO:0000256" key="1">
    <source>
        <dbReference type="ARBA" id="ARBA00006382"/>
    </source>
</evidence>
<dbReference type="InterPro" id="IPR006096">
    <property type="entry name" value="Glu/Leu/Phe/Val/Trp_DH_C"/>
</dbReference>
<dbReference type="FunFam" id="3.40.50.10860:FF:000010">
    <property type="entry name" value="Leucine dehydrogenase"/>
    <property type="match status" value="1"/>
</dbReference>
<dbReference type="EMBL" id="FWZX01000005">
    <property type="protein sequence ID" value="SMF13028.1"/>
    <property type="molecule type" value="Genomic_DNA"/>
</dbReference>